<dbReference type="Proteomes" id="UP000183788">
    <property type="component" value="Unassembled WGS sequence"/>
</dbReference>
<protein>
    <submittedName>
        <fullName evidence="1">RHS repeat-associated core domain-containing protein</fullName>
    </submittedName>
</protein>
<evidence type="ECO:0000313" key="4">
    <source>
        <dbReference type="Proteomes" id="UP001326715"/>
    </source>
</evidence>
<evidence type="ECO:0000313" key="3">
    <source>
        <dbReference type="Proteomes" id="UP000183788"/>
    </source>
</evidence>
<dbReference type="RefSeq" id="WP_218164110.1">
    <property type="nucleotide sequence ID" value="NZ_CP139972.1"/>
</dbReference>
<dbReference type="InterPro" id="IPR022385">
    <property type="entry name" value="Rhs_assc_core"/>
</dbReference>
<keyword evidence="4" id="KW-1185">Reference proteome</keyword>
<dbReference type="AlphaFoldDB" id="A0A1K1SPA7"/>
<dbReference type="Gene3D" id="2.180.10.10">
    <property type="entry name" value="RHS repeat-associated core"/>
    <property type="match status" value="1"/>
</dbReference>
<dbReference type="STRING" id="1004.SAMN05661012_05848"/>
<accession>A0A1K1SPA7</accession>
<dbReference type="PANTHER" id="PTHR32305">
    <property type="match status" value="1"/>
</dbReference>
<reference evidence="1 3" key="1">
    <citation type="submission" date="2016-11" db="EMBL/GenBank/DDBJ databases">
        <authorList>
            <person name="Jaros S."/>
            <person name="Januszkiewicz K."/>
            <person name="Wedrychowicz H."/>
        </authorList>
    </citation>
    <scope>NUCLEOTIDE SEQUENCE [LARGE SCALE GENOMIC DNA]</scope>
    <source>
        <strain evidence="1 3">DSM 784</strain>
    </source>
</reference>
<name>A0A1K1SPA7_9BACT</name>
<evidence type="ECO:0000313" key="1">
    <source>
        <dbReference type="EMBL" id="SFW86153.1"/>
    </source>
</evidence>
<dbReference type="PANTHER" id="PTHR32305:SF15">
    <property type="entry name" value="PROTEIN RHSA-RELATED"/>
    <property type="match status" value="1"/>
</dbReference>
<dbReference type="NCBIfam" id="TIGR03696">
    <property type="entry name" value="Rhs_assc_core"/>
    <property type="match status" value="1"/>
</dbReference>
<dbReference type="InterPro" id="IPR050708">
    <property type="entry name" value="T6SS_VgrG/RHS"/>
</dbReference>
<sequence length="119" mass="13849">MCITEETHYYPFGLTMAGISSNALKGMNYPENRMKYNGRELLNGEFKDGSGLELYDYGARMYDAQIGRWLTPDPLADKMRRYSPYNYAFDNPIRFIDPDGMAPEWIDGMTMERECMINK</sequence>
<dbReference type="EMBL" id="FPIZ01000028">
    <property type="protein sequence ID" value="SFW86153.1"/>
    <property type="molecule type" value="Genomic_DNA"/>
</dbReference>
<organism evidence="1 3">
    <name type="scientific">Chitinophaga sancti</name>
    <dbReference type="NCBI Taxonomy" id="1004"/>
    <lineage>
        <taxon>Bacteria</taxon>
        <taxon>Pseudomonadati</taxon>
        <taxon>Bacteroidota</taxon>
        <taxon>Chitinophagia</taxon>
        <taxon>Chitinophagales</taxon>
        <taxon>Chitinophagaceae</taxon>
        <taxon>Chitinophaga</taxon>
    </lineage>
</organism>
<proteinExistence type="predicted"/>
<evidence type="ECO:0000313" key="2">
    <source>
        <dbReference type="EMBL" id="WQG89977.1"/>
    </source>
</evidence>
<dbReference type="Proteomes" id="UP001326715">
    <property type="component" value="Chromosome"/>
</dbReference>
<reference evidence="2 4" key="2">
    <citation type="submission" date="2023-11" db="EMBL/GenBank/DDBJ databases">
        <title>MicrobeMod: A computational toolkit for identifying prokaryotic methylation and restriction-modification with nanopore sequencing.</title>
        <authorList>
            <person name="Crits-Christoph A."/>
            <person name="Kang S.C."/>
            <person name="Lee H."/>
            <person name="Ostrov N."/>
        </authorList>
    </citation>
    <scope>NUCLEOTIDE SEQUENCE [LARGE SCALE GENOMIC DNA]</scope>
    <source>
        <strain evidence="2 4">ATCC 23090</strain>
    </source>
</reference>
<gene>
    <name evidence="1" type="ORF">SAMN05661012_05848</name>
    <name evidence="2" type="ORF">SR876_00600</name>
</gene>
<dbReference type="EMBL" id="CP140154">
    <property type="protein sequence ID" value="WQG89977.1"/>
    <property type="molecule type" value="Genomic_DNA"/>
</dbReference>